<feature type="compositionally biased region" description="Low complexity" evidence="2">
    <location>
        <begin position="149"/>
        <end position="174"/>
    </location>
</feature>
<sequence>MPSFGRIGRHSNRSQHNLVEQQLANAPPSLVTSSSSGVGVGVGPGSGAASANTPPSASSTALSSSESFQVDTRVAQQQAQNKQLQQSQQQQQQHQQRLQEHSRSLGQQPPLTAQYQQQQPGQPQVYAANPGAALTSNHNPTSSIPNSSAATATATATAYGSSRQQQQQQLQQQQKSHHQDFADSVSRSQSTRYPQVSPLQTQQPFAPASSSADNLPDTISSPLLPQAQAGYPIGPHQQQHLNQTAPTETKQSTRKLIKKILQGASASRAASSAVSSPDPHQHQHPNSYDNTTGLARRPSKRVNNPFPPSVRTSVSLEQQQIPDWQQQPPQQQQQQQQQSSTQASPLQGVGETAETYNNEKPLPTPELRLQNPQSQTQGPQPPRPHPHQNTIRQVSADVETSPYSPEDLAFQQHQAQAQLQAQLQAQGGQQQRYGQIVVDPAQPQEQYQQYTNPQAPDQTQYPQGNPPRLYTGHLASQQSNPETISQLSYESPVTESDQRSTHIQSTQTSPAVNYPQQDLSVTPSQQPVSPLPSIAQPVPMAPPSGGPPSRRSGDDKTRSGNIEPPPGPPPGYRHSQAMNTMGSLPPTPGPAQANREFRASNVPERQAQQQQFDGGNEAGRHSPQPSTGGEREADPEKQFKDLLTKYKNVKRLYFDGKGQIEQLTNQVEQLQNAVANQRISQSRTALDDSEYTTRFNRLNGAINNLSFNIRKDWRTLPPWINRYVSTEALKTGKQEMTAVGRAVVTRWVVEEIFNKCFHPGLNRELSRQLKEIEQNIRRFSYTLNSQEEFEALTSKVVSWRMATLEGLQHTLQSHESQERRTNFTESASDELTAHIYEHLVEPRPAGVAGSVAMIVELAVGIAANLSLESRDVAVTYPLPGDTIQPDFMELEKAGLPPLPDNEDAEDSGQDGDKSKRDKKSGMLNMLGGVPPPGSRKSSVVSNTDMDASPAAVPAPPAKDSSKVRFAGFVAVEVRGRQVLVKAPVWNLG</sequence>
<evidence type="ECO:0000313" key="4">
    <source>
        <dbReference type="Proteomes" id="UP001408356"/>
    </source>
</evidence>
<evidence type="ECO:0000313" key="3">
    <source>
        <dbReference type="EMBL" id="KAK9425427.1"/>
    </source>
</evidence>
<dbReference type="EMBL" id="JARVKF010000017">
    <property type="protein sequence ID" value="KAK9425427.1"/>
    <property type="molecule type" value="Genomic_DNA"/>
</dbReference>
<dbReference type="Proteomes" id="UP001408356">
    <property type="component" value="Unassembled WGS sequence"/>
</dbReference>
<feature type="compositionally biased region" description="Polar residues" evidence="2">
    <location>
        <begin position="284"/>
        <end position="293"/>
    </location>
</feature>
<feature type="region of interest" description="Disordered" evidence="2">
    <location>
        <begin position="1"/>
        <end position="389"/>
    </location>
</feature>
<feature type="region of interest" description="Disordered" evidence="2">
    <location>
        <begin position="453"/>
        <end position="637"/>
    </location>
</feature>
<reference evidence="3 4" key="1">
    <citation type="journal article" date="2024" name="J. Plant Pathol.">
        <title>Sequence and assembly of the genome of Seiridium unicorne, isolate CBS 538.82, causal agent of cypress canker disease.</title>
        <authorList>
            <person name="Scali E."/>
            <person name="Rocca G.D."/>
            <person name="Danti R."/>
            <person name="Garbelotto M."/>
            <person name="Barberini S."/>
            <person name="Baroncelli R."/>
            <person name="Emiliani G."/>
        </authorList>
    </citation>
    <scope>NUCLEOTIDE SEQUENCE [LARGE SCALE GENOMIC DNA]</scope>
    <source>
        <strain evidence="3 4">BM-138-508</strain>
    </source>
</reference>
<gene>
    <name evidence="3" type="ORF">SUNI508_13035</name>
</gene>
<evidence type="ECO:0000256" key="1">
    <source>
        <dbReference type="SAM" id="Coils"/>
    </source>
</evidence>
<feature type="compositionally biased region" description="Acidic residues" evidence="2">
    <location>
        <begin position="900"/>
        <end position="909"/>
    </location>
</feature>
<protein>
    <recommendedName>
        <fullName evidence="5">S-adenosylmethionine-dependent methyltransferase-like protein</fullName>
    </recommendedName>
</protein>
<feature type="compositionally biased region" description="Low complexity" evidence="2">
    <location>
        <begin position="47"/>
        <end position="67"/>
    </location>
</feature>
<feature type="compositionally biased region" description="Low complexity" evidence="2">
    <location>
        <begin position="76"/>
        <end position="96"/>
    </location>
</feature>
<comment type="caution">
    <text evidence="3">The sequence shown here is derived from an EMBL/GenBank/DDBJ whole genome shotgun (WGS) entry which is preliminary data.</text>
</comment>
<feature type="compositionally biased region" description="Polar residues" evidence="2">
    <location>
        <begin position="14"/>
        <end position="24"/>
    </location>
</feature>
<feature type="compositionally biased region" description="Polar residues" evidence="2">
    <location>
        <begin position="236"/>
        <end position="250"/>
    </location>
</feature>
<feature type="compositionally biased region" description="Polar residues" evidence="2">
    <location>
        <begin position="134"/>
        <end position="148"/>
    </location>
</feature>
<name>A0ABR2VET9_9PEZI</name>
<feature type="compositionally biased region" description="Low complexity" evidence="2">
    <location>
        <begin position="26"/>
        <end position="37"/>
    </location>
</feature>
<feature type="compositionally biased region" description="Polar residues" evidence="2">
    <location>
        <begin position="474"/>
        <end position="528"/>
    </location>
</feature>
<feature type="compositionally biased region" description="Polar residues" evidence="2">
    <location>
        <begin position="935"/>
        <end position="945"/>
    </location>
</feature>
<organism evidence="3 4">
    <name type="scientific">Seiridium unicorne</name>
    <dbReference type="NCBI Taxonomy" id="138068"/>
    <lineage>
        <taxon>Eukaryota</taxon>
        <taxon>Fungi</taxon>
        <taxon>Dikarya</taxon>
        <taxon>Ascomycota</taxon>
        <taxon>Pezizomycotina</taxon>
        <taxon>Sordariomycetes</taxon>
        <taxon>Xylariomycetidae</taxon>
        <taxon>Amphisphaeriales</taxon>
        <taxon>Sporocadaceae</taxon>
        <taxon>Seiridium</taxon>
    </lineage>
</organism>
<evidence type="ECO:0000256" key="2">
    <source>
        <dbReference type="SAM" id="MobiDB-lite"/>
    </source>
</evidence>
<feature type="compositionally biased region" description="Low complexity" evidence="2">
    <location>
        <begin position="264"/>
        <end position="276"/>
    </location>
</feature>
<evidence type="ECO:0008006" key="5">
    <source>
        <dbReference type="Google" id="ProtNLM"/>
    </source>
</evidence>
<feature type="compositionally biased region" description="Polar residues" evidence="2">
    <location>
        <begin position="185"/>
        <end position="223"/>
    </location>
</feature>
<keyword evidence="1" id="KW-0175">Coiled coil</keyword>
<proteinExistence type="predicted"/>
<feature type="coiled-coil region" evidence="1">
    <location>
        <begin position="653"/>
        <end position="680"/>
    </location>
</feature>
<keyword evidence="4" id="KW-1185">Reference proteome</keyword>
<feature type="compositionally biased region" description="Low complexity" evidence="2">
    <location>
        <begin position="318"/>
        <end position="347"/>
    </location>
</feature>
<feature type="region of interest" description="Disordered" evidence="2">
    <location>
        <begin position="892"/>
        <end position="959"/>
    </location>
</feature>
<accession>A0ABR2VET9</accession>
<feature type="compositionally biased region" description="Low complexity" evidence="2">
    <location>
        <begin position="107"/>
        <end position="124"/>
    </location>
</feature>
<feature type="compositionally biased region" description="Polar residues" evidence="2">
    <location>
        <begin position="453"/>
        <end position="463"/>
    </location>
</feature>